<dbReference type="GO" id="GO:0005737">
    <property type="term" value="C:cytoplasm"/>
    <property type="evidence" value="ECO:0007669"/>
    <property type="project" value="UniProtKB-UniRule"/>
</dbReference>
<dbReference type="NCBIfam" id="TIGR01814">
    <property type="entry name" value="kynureninase"/>
    <property type="match status" value="1"/>
</dbReference>
<keyword evidence="3 4" id="KW-0663">Pyridoxal phosphate</keyword>
<feature type="modified residue" description="N6-(pyridoxal phosphate)lysine" evidence="4">
    <location>
        <position position="240"/>
    </location>
</feature>
<feature type="binding site" evidence="4">
    <location>
        <begin position="143"/>
        <end position="146"/>
    </location>
    <ligand>
        <name>pyridoxal 5'-phosphate</name>
        <dbReference type="ChEBI" id="CHEBI:597326"/>
    </ligand>
</feature>
<dbReference type="GO" id="GO:0030170">
    <property type="term" value="F:pyridoxal phosphate binding"/>
    <property type="evidence" value="ECO:0007669"/>
    <property type="project" value="UniProtKB-UniRule"/>
</dbReference>
<evidence type="ECO:0000256" key="4">
    <source>
        <dbReference type="HAMAP-Rule" id="MF_01970"/>
    </source>
</evidence>
<feature type="binding site" evidence="4">
    <location>
        <position position="214"/>
    </location>
    <ligand>
        <name>pyridoxal 5'-phosphate</name>
        <dbReference type="ChEBI" id="CHEBI:597326"/>
    </ligand>
</feature>
<evidence type="ECO:0000256" key="6">
    <source>
        <dbReference type="PIRNR" id="PIRNR038800"/>
    </source>
</evidence>
<name>A0A4Z0WJW4_9GAMM</name>
<keyword evidence="2 4" id="KW-0378">Hydrolase</keyword>
<feature type="binding site" evidence="4">
    <location>
        <position position="115"/>
    </location>
    <ligand>
        <name>pyridoxal 5'-phosphate</name>
        <dbReference type="ChEBI" id="CHEBI:597326"/>
    </ligand>
</feature>
<dbReference type="Pfam" id="PF22580">
    <property type="entry name" value="KYNU_C"/>
    <property type="match status" value="1"/>
</dbReference>
<keyword evidence="1 4" id="KW-0662">Pyridine nucleotide biosynthesis</keyword>
<comment type="subunit">
    <text evidence="4 6">Homodimer.</text>
</comment>
<comment type="pathway">
    <text evidence="4 6">Cofactor biosynthesis; NAD(+) biosynthesis; quinolinate from L-kynurenine: step 2/3.</text>
</comment>
<dbReference type="GO" id="GO:0097053">
    <property type="term" value="P:L-kynurenine catabolic process"/>
    <property type="evidence" value="ECO:0007669"/>
    <property type="project" value="UniProtKB-UniRule"/>
</dbReference>
<dbReference type="InterPro" id="IPR010111">
    <property type="entry name" value="Kynureninase"/>
</dbReference>
<proteinExistence type="inferred from homology"/>
<dbReference type="InterPro" id="IPR015422">
    <property type="entry name" value="PyrdxlP-dep_Trfase_small"/>
</dbReference>
<accession>A0A4Z0WJW4</accession>
<feature type="binding site" evidence="4">
    <location>
        <position position="239"/>
    </location>
    <ligand>
        <name>pyridoxal 5'-phosphate</name>
        <dbReference type="ChEBI" id="CHEBI:597326"/>
    </ligand>
</feature>
<comment type="similarity">
    <text evidence="4 6">Belongs to the kynureninase family.</text>
</comment>
<sequence>MPCKPEQKNIKEPTVTALPTTLEEARARDARDPLRTSRDQFHIPADTIYLDGNSLGCMPKATAARLRQVVEQEWAEGLIRSWNDADWINLPQRVGARIAPLIGAEPDEVLMTDSTSINLYKLAAAAVRMQPGRRRIITEPGNFPTDRYILQGLADSLQEQPELVTLPAEQIADAIDEDTALVMLTHVHYKSGRLHDMAAITQQARACGALMLWDLSHSAGALPVDLNGCGADMAVGCGYKYLNGGPGAPAFAWVAKRHHERLNQPIWGWFGHASPFAMSDDYVPAEGLRQVLTGTTAVLGASALETGLVLFADIDMAVLRRKSQQLTQQFIEAVERRCPKAGFELASPRDPEMRGSQVSFHHPEGYAIMQALIDRGVIGDFRAPDIIRFGMAPLYVGFEDIHNAVEILGDIMDYRHWDDPRYRQRNAVT</sequence>
<dbReference type="PIRSF" id="PIRSF038800">
    <property type="entry name" value="KYNU"/>
    <property type="match status" value="1"/>
</dbReference>
<protein>
    <recommendedName>
        <fullName evidence="4 5">Kynureninase</fullName>
        <ecNumber evidence="4 5">3.7.1.3</ecNumber>
    </recommendedName>
    <alternativeName>
        <fullName evidence="4">L-kynurenine hydrolase</fullName>
    </alternativeName>
</protein>
<comment type="function">
    <text evidence="4 6">Catalyzes the cleavage of L-kynurenine (L-Kyn) and L-3-hydroxykynurenine (L-3OHKyn) into anthranilic acid (AA) and 3-hydroxyanthranilic acid (3-OHAA), respectively.</text>
</comment>
<reference evidence="7 8" key="1">
    <citation type="submission" date="2019-04" db="EMBL/GenBank/DDBJ databases">
        <title>Natronospirillum operosus gen. nov., sp. nov., a haloalkaliphilic satellite isolated from decaying biomass of laboratory culture of cyanobacterium Geitlerinema sp. and proposal of Natronospirillaceae fam. nov. and Saccharospirillaceae fam. nov.</title>
        <authorList>
            <person name="Kevbrin V."/>
            <person name="Boltyanskaya Y."/>
            <person name="Koziaeva V."/>
            <person name="Grouzdev D.S."/>
            <person name="Park M."/>
            <person name="Cho J."/>
        </authorList>
    </citation>
    <scope>NUCLEOTIDE SEQUENCE [LARGE SCALE GENOMIC DNA]</scope>
    <source>
        <strain evidence="7 8">G-116</strain>
    </source>
</reference>
<feature type="binding site" evidence="4">
    <location>
        <position position="185"/>
    </location>
    <ligand>
        <name>pyridoxal 5'-phosphate</name>
        <dbReference type="ChEBI" id="CHEBI:597326"/>
    </ligand>
</feature>
<comment type="caution">
    <text evidence="7">The sequence shown here is derived from an EMBL/GenBank/DDBJ whole genome shotgun (WGS) entry which is preliminary data.</text>
</comment>
<dbReference type="UniPathway" id="UPA00334">
    <property type="reaction ID" value="UER00455"/>
</dbReference>
<dbReference type="InterPro" id="IPR015421">
    <property type="entry name" value="PyrdxlP-dep_Trfase_major"/>
</dbReference>
<evidence type="ECO:0000256" key="2">
    <source>
        <dbReference type="ARBA" id="ARBA00022801"/>
    </source>
</evidence>
<dbReference type="AlphaFoldDB" id="A0A4Z0WJW4"/>
<dbReference type="GO" id="GO:0030429">
    <property type="term" value="F:kynureninase activity"/>
    <property type="evidence" value="ECO:0007669"/>
    <property type="project" value="UniProtKB-UniRule"/>
</dbReference>
<dbReference type="PANTHER" id="PTHR14084:SF0">
    <property type="entry name" value="KYNURENINASE"/>
    <property type="match status" value="1"/>
</dbReference>
<dbReference type="SUPFAM" id="SSF53383">
    <property type="entry name" value="PLP-dependent transferases"/>
    <property type="match status" value="1"/>
</dbReference>
<evidence type="ECO:0000313" key="8">
    <source>
        <dbReference type="Proteomes" id="UP000297475"/>
    </source>
</evidence>
<comment type="catalytic activity">
    <reaction evidence="4 6">
        <text>L-kynurenine + H2O = anthranilate + L-alanine + H(+)</text>
        <dbReference type="Rhea" id="RHEA:16813"/>
        <dbReference type="ChEBI" id="CHEBI:15377"/>
        <dbReference type="ChEBI" id="CHEBI:15378"/>
        <dbReference type="ChEBI" id="CHEBI:16567"/>
        <dbReference type="ChEBI" id="CHEBI:57959"/>
        <dbReference type="ChEBI" id="CHEBI:57972"/>
        <dbReference type="EC" id="3.7.1.3"/>
    </reaction>
</comment>
<dbReference type="EMBL" id="SRMF01000001">
    <property type="protein sequence ID" value="TGG95761.1"/>
    <property type="molecule type" value="Genomic_DNA"/>
</dbReference>
<dbReference type="HAMAP" id="MF_01970">
    <property type="entry name" value="Kynureninase"/>
    <property type="match status" value="1"/>
</dbReference>
<dbReference type="InterPro" id="IPR015424">
    <property type="entry name" value="PyrdxlP-dep_Trfase"/>
</dbReference>
<dbReference type="GO" id="GO:0019805">
    <property type="term" value="P:quinolinate biosynthetic process"/>
    <property type="evidence" value="ECO:0007669"/>
    <property type="project" value="UniProtKB-UniRule"/>
</dbReference>
<dbReference type="PANTHER" id="PTHR14084">
    <property type="entry name" value="KYNURENINASE"/>
    <property type="match status" value="1"/>
</dbReference>
<gene>
    <name evidence="4 7" type="primary">kynU</name>
    <name evidence="7" type="ORF">E4656_04960</name>
</gene>
<evidence type="ECO:0000256" key="3">
    <source>
        <dbReference type="ARBA" id="ARBA00022898"/>
    </source>
</evidence>
<dbReference type="EC" id="3.7.1.3" evidence="4 5"/>
<evidence type="ECO:0000256" key="1">
    <source>
        <dbReference type="ARBA" id="ARBA00022642"/>
    </source>
</evidence>
<dbReference type="UniPathway" id="UPA00253">
    <property type="reaction ID" value="UER00329"/>
</dbReference>
<dbReference type="Proteomes" id="UP000297475">
    <property type="component" value="Unassembled WGS sequence"/>
</dbReference>
<feature type="binding site" evidence="4">
    <location>
        <position position="217"/>
    </location>
    <ligand>
        <name>pyridoxal 5'-phosphate</name>
        <dbReference type="ChEBI" id="CHEBI:597326"/>
    </ligand>
</feature>
<dbReference type="GO" id="GO:0043420">
    <property type="term" value="P:anthranilate metabolic process"/>
    <property type="evidence" value="ECO:0007669"/>
    <property type="project" value="TreeGrafter"/>
</dbReference>
<feature type="binding site" evidence="4">
    <location>
        <position position="269"/>
    </location>
    <ligand>
        <name>pyridoxal 5'-phosphate</name>
        <dbReference type="ChEBI" id="CHEBI:597326"/>
    </ligand>
</feature>
<comment type="cofactor">
    <cofactor evidence="4 6">
        <name>pyridoxal 5'-phosphate</name>
        <dbReference type="ChEBI" id="CHEBI:597326"/>
    </cofactor>
</comment>
<dbReference type="OrthoDB" id="9812626at2"/>
<dbReference type="GO" id="GO:0019441">
    <property type="term" value="P:L-tryptophan catabolic process to kynurenine"/>
    <property type="evidence" value="ECO:0007669"/>
    <property type="project" value="TreeGrafter"/>
</dbReference>
<keyword evidence="8" id="KW-1185">Reference proteome</keyword>
<evidence type="ECO:0000256" key="5">
    <source>
        <dbReference type="NCBIfam" id="TIGR01814"/>
    </source>
</evidence>
<feature type="binding site" evidence="4">
    <location>
        <position position="116"/>
    </location>
    <ligand>
        <name>pyridoxal 5'-phosphate</name>
        <dbReference type="ChEBI" id="CHEBI:597326"/>
    </ligand>
</feature>
<dbReference type="Gene3D" id="3.40.640.10">
    <property type="entry name" value="Type I PLP-dependent aspartate aminotransferase-like (Major domain)"/>
    <property type="match status" value="1"/>
</dbReference>
<comment type="catalytic activity">
    <reaction evidence="6">
        <text>3-hydroxy-L-kynurenine + H2O = 3-hydroxyanthranilate + L-alanine + H(+)</text>
        <dbReference type="Rhea" id="RHEA:25143"/>
        <dbReference type="ChEBI" id="CHEBI:15377"/>
        <dbReference type="ChEBI" id="CHEBI:15378"/>
        <dbReference type="ChEBI" id="CHEBI:36559"/>
        <dbReference type="ChEBI" id="CHEBI:57972"/>
        <dbReference type="ChEBI" id="CHEBI:58125"/>
        <dbReference type="EC" id="3.7.1.3"/>
    </reaction>
</comment>
<comment type="pathway">
    <text evidence="4 6">Amino-acid degradation; L-kynurenine degradation; L-alanine and anthranilate from L-kynurenine: step 1/1.</text>
</comment>
<evidence type="ECO:0000313" key="7">
    <source>
        <dbReference type="EMBL" id="TGG95761.1"/>
    </source>
</evidence>
<organism evidence="7 8">
    <name type="scientific">Natronospirillum operosum</name>
    <dbReference type="NCBI Taxonomy" id="2759953"/>
    <lineage>
        <taxon>Bacteria</taxon>
        <taxon>Pseudomonadati</taxon>
        <taxon>Pseudomonadota</taxon>
        <taxon>Gammaproteobacteria</taxon>
        <taxon>Oceanospirillales</taxon>
        <taxon>Natronospirillaceae</taxon>
        <taxon>Natronospirillum</taxon>
    </lineage>
</organism>
<dbReference type="GO" id="GO:0009435">
    <property type="term" value="P:NAD+ biosynthetic process"/>
    <property type="evidence" value="ECO:0007669"/>
    <property type="project" value="UniProtKB-UniRule"/>
</dbReference>
<dbReference type="Gene3D" id="3.90.1150.10">
    <property type="entry name" value="Aspartate Aminotransferase, domain 1"/>
    <property type="match status" value="1"/>
</dbReference>
<feature type="binding site" evidence="4">
    <location>
        <position position="295"/>
    </location>
    <ligand>
        <name>pyridoxal 5'-phosphate</name>
        <dbReference type="ChEBI" id="CHEBI:597326"/>
    </ligand>
</feature>